<evidence type="ECO:0000313" key="2">
    <source>
        <dbReference type="EMBL" id="KAJ7390920.1"/>
    </source>
</evidence>
<accession>A0A9X0A0K4</accession>
<gene>
    <name evidence="2" type="ORF">OS493_020940</name>
</gene>
<evidence type="ECO:0000313" key="3">
    <source>
        <dbReference type="Proteomes" id="UP001163046"/>
    </source>
</evidence>
<dbReference type="Proteomes" id="UP001163046">
    <property type="component" value="Unassembled WGS sequence"/>
</dbReference>
<comment type="caution">
    <text evidence="2">The sequence shown here is derived from an EMBL/GenBank/DDBJ whole genome shotgun (WGS) entry which is preliminary data.</text>
</comment>
<protein>
    <submittedName>
        <fullName evidence="2">Uncharacterized protein</fullName>
    </submittedName>
</protein>
<keyword evidence="3" id="KW-1185">Reference proteome</keyword>
<dbReference type="AlphaFoldDB" id="A0A9X0A0K4"/>
<reference evidence="2" key="1">
    <citation type="submission" date="2023-01" db="EMBL/GenBank/DDBJ databases">
        <title>Genome assembly of the deep-sea coral Lophelia pertusa.</title>
        <authorList>
            <person name="Herrera S."/>
            <person name="Cordes E."/>
        </authorList>
    </citation>
    <scope>NUCLEOTIDE SEQUENCE</scope>
    <source>
        <strain evidence="2">USNM1676648</strain>
        <tissue evidence="2">Polyp</tissue>
    </source>
</reference>
<proteinExistence type="predicted"/>
<dbReference type="PANTHER" id="PTHR37404">
    <property type="entry name" value="HCG1796489"/>
    <property type="match status" value="1"/>
</dbReference>
<organism evidence="2 3">
    <name type="scientific">Desmophyllum pertusum</name>
    <dbReference type="NCBI Taxonomy" id="174260"/>
    <lineage>
        <taxon>Eukaryota</taxon>
        <taxon>Metazoa</taxon>
        <taxon>Cnidaria</taxon>
        <taxon>Anthozoa</taxon>
        <taxon>Hexacorallia</taxon>
        <taxon>Scleractinia</taxon>
        <taxon>Caryophylliina</taxon>
        <taxon>Caryophylliidae</taxon>
        <taxon>Desmophyllum</taxon>
    </lineage>
</organism>
<evidence type="ECO:0000256" key="1">
    <source>
        <dbReference type="SAM" id="MobiDB-lite"/>
    </source>
</evidence>
<dbReference type="InterPro" id="IPR053347">
    <property type="entry name" value="Axonemal_MT_stabilizer"/>
</dbReference>
<sequence>MDPYLTTTQKDHRAFTKHELGRYPTKDYATYWECEEYPKAWGHGSKENPLPPNSVPREKGPMRDRIWFKEPTTIPRLPKSHDPVPNKGMKTLMNESYTCHLRENDGSCLAWMYLSPGTLLLKILAPMRRSEFPGCTILNISSTAVKDQ</sequence>
<dbReference type="EMBL" id="MU825409">
    <property type="protein sequence ID" value="KAJ7390920.1"/>
    <property type="molecule type" value="Genomic_DNA"/>
</dbReference>
<name>A0A9X0A0K4_9CNID</name>
<dbReference type="PANTHER" id="PTHR37404:SF1">
    <property type="entry name" value="HCG1796489"/>
    <property type="match status" value="1"/>
</dbReference>
<dbReference type="OrthoDB" id="382863at2759"/>
<feature type="region of interest" description="Disordered" evidence="1">
    <location>
        <begin position="43"/>
        <end position="64"/>
    </location>
</feature>